<comment type="caution">
    <text evidence="1">The sequence shown here is derived from an EMBL/GenBank/DDBJ whole genome shotgun (WGS) entry which is preliminary data.</text>
</comment>
<name>A0A538UCS2_UNCEI</name>
<evidence type="ECO:0000313" key="2">
    <source>
        <dbReference type="Proteomes" id="UP000319771"/>
    </source>
</evidence>
<accession>A0A538UCS2</accession>
<dbReference type="Proteomes" id="UP000319771">
    <property type="component" value="Unassembled WGS sequence"/>
</dbReference>
<proteinExistence type="predicted"/>
<dbReference type="AlphaFoldDB" id="A0A538UCS2"/>
<protein>
    <submittedName>
        <fullName evidence="1">Uncharacterized protein</fullName>
    </submittedName>
</protein>
<gene>
    <name evidence="1" type="ORF">E6K81_03435</name>
</gene>
<organism evidence="1 2">
    <name type="scientific">Eiseniibacteriota bacterium</name>
    <dbReference type="NCBI Taxonomy" id="2212470"/>
    <lineage>
        <taxon>Bacteria</taxon>
        <taxon>Candidatus Eiseniibacteriota</taxon>
    </lineage>
</organism>
<dbReference type="EMBL" id="VBPB01000050">
    <property type="protein sequence ID" value="TMQ73696.1"/>
    <property type="molecule type" value="Genomic_DNA"/>
</dbReference>
<reference evidence="1 2" key="1">
    <citation type="journal article" date="2019" name="Nat. Microbiol.">
        <title>Mediterranean grassland soil C-N compound turnover is dependent on rainfall and depth, and is mediated by genomically divergent microorganisms.</title>
        <authorList>
            <person name="Diamond S."/>
            <person name="Andeer P.F."/>
            <person name="Li Z."/>
            <person name="Crits-Christoph A."/>
            <person name="Burstein D."/>
            <person name="Anantharaman K."/>
            <person name="Lane K.R."/>
            <person name="Thomas B.C."/>
            <person name="Pan C."/>
            <person name="Northen T.R."/>
            <person name="Banfield J.F."/>
        </authorList>
    </citation>
    <scope>NUCLEOTIDE SEQUENCE [LARGE SCALE GENOMIC DNA]</scope>
    <source>
        <strain evidence="1">WS_11</strain>
    </source>
</reference>
<evidence type="ECO:0000313" key="1">
    <source>
        <dbReference type="EMBL" id="TMQ73696.1"/>
    </source>
</evidence>
<sequence length="106" mass="12163">MNCTLDICGHKKIQNPTESDIRQAVFELDTKKSDAFLILGPTHMTYIQIGGDQNVGFEVEYQDTDAKHHYRAKRSLTADEIVRALVSYATGADEWKTMTEWEPIKW</sequence>